<dbReference type="AlphaFoldDB" id="A0AA39IS28"/>
<feature type="chain" id="PRO_5041300131" evidence="2">
    <location>
        <begin position="16"/>
        <end position="184"/>
    </location>
</feature>
<keyword evidence="4" id="KW-1185">Reference proteome</keyword>
<proteinExistence type="predicted"/>
<dbReference type="EMBL" id="JAUCMV010000001">
    <property type="protein sequence ID" value="KAK0428154.1"/>
    <property type="molecule type" value="Genomic_DNA"/>
</dbReference>
<name>A0AA39IS28_9BILA</name>
<evidence type="ECO:0000256" key="2">
    <source>
        <dbReference type="SAM" id="SignalP"/>
    </source>
</evidence>
<keyword evidence="2" id="KW-0732">Signal</keyword>
<reference evidence="3" key="1">
    <citation type="submission" date="2023-06" db="EMBL/GenBank/DDBJ databases">
        <title>Genomic analysis of the entomopathogenic nematode Steinernema hermaphroditum.</title>
        <authorList>
            <person name="Schwarz E.M."/>
            <person name="Heppert J.K."/>
            <person name="Baniya A."/>
            <person name="Schwartz H.T."/>
            <person name="Tan C.-H."/>
            <person name="Antoshechkin I."/>
            <person name="Sternberg P.W."/>
            <person name="Goodrich-Blair H."/>
            <person name="Dillman A.R."/>
        </authorList>
    </citation>
    <scope>NUCLEOTIDE SEQUENCE</scope>
    <source>
        <strain evidence="3">PS9179</strain>
        <tissue evidence="3">Whole animal</tissue>
    </source>
</reference>
<feature type="compositionally biased region" description="Basic and acidic residues" evidence="1">
    <location>
        <begin position="129"/>
        <end position="140"/>
    </location>
</feature>
<evidence type="ECO:0000313" key="3">
    <source>
        <dbReference type="EMBL" id="KAK0428154.1"/>
    </source>
</evidence>
<feature type="signal peptide" evidence="2">
    <location>
        <begin position="1"/>
        <end position="15"/>
    </location>
</feature>
<dbReference type="Proteomes" id="UP001175271">
    <property type="component" value="Unassembled WGS sequence"/>
</dbReference>
<accession>A0AA39IS28</accession>
<comment type="caution">
    <text evidence="3">The sequence shown here is derived from an EMBL/GenBank/DDBJ whole genome shotgun (WGS) entry which is preliminary data.</text>
</comment>
<feature type="region of interest" description="Disordered" evidence="1">
    <location>
        <begin position="54"/>
        <end position="184"/>
    </location>
</feature>
<evidence type="ECO:0000256" key="1">
    <source>
        <dbReference type="SAM" id="MobiDB-lite"/>
    </source>
</evidence>
<feature type="compositionally biased region" description="Basic residues" evidence="1">
    <location>
        <begin position="94"/>
        <end position="105"/>
    </location>
</feature>
<feature type="compositionally biased region" description="Polar residues" evidence="1">
    <location>
        <begin position="61"/>
        <end position="77"/>
    </location>
</feature>
<feature type="compositionally biased region" description="Basic residues" evidence="1">
    <location>
        <begin position="112"/>
        <end position="128"/>
    </location>
</feature>
<evidence type="ECO:0000313" key="4">
    <source>
        <dbReference type="Proteomes" id="UP001175271"/>
    </source>
</evidence>
<protein>
    <submittedName>
        <fullName evidence="3">Uncharacterized protein</fullName>
    </submittedName>
</protein>
<gene>
    <name evidence="3" type="ORF">QR680_010640</name>
</gene>
<feature type="compositionally biased region" description="Low complexity" evidence="1">
    <location>
        <begin position="142"/>
        <end position="177"/>
    </location>
</feature>
<sequence>MLLLLVSVVLASVIALFIYHSFQTKKGNPGVPIVGCCFDRLMTGCKCSDVPNIPSPERITSVPSPDNVCPTQTSSPTKGADAVGIPPSTETNKKKPKKSHKKSKAKSAEVKKSKKPKKSHNSKHKKKSKSIEETDKEPNRKVSAPAPESSGAAVPAAAPASAASASASTATSPSGAADVKAPSQ</sequence>
<organism evidence="3 4">
    <name type="scientific">Steinernema hermaphroditum</name>
    <dbReference type="NCBI Taxonomy" id="289476"/>
    <lineage>
        <taxon>Eukaryota</taxon>
        <taxon>Metazoa</taxon>
        <taxon>Ecdysozoa</taxon>
        <taxon>Nematoda</taxon>
        <taxon>Chromadorea</taxon>
        <taxon>Rhabditida</taxon>
        <taxon>Tylenchina</taxon>
        <taxon>Panagrolaimomorpha</taxon>
        <taxon>Strongyloidoidea</taxon>
        <taxon>Steinernematidae</taxon>
        <taxon>Steinernema</taxon>
    </lineage>
</organism>